<name>A0A0L0FWH6_9EUKA</name>
<dbReference type="GeneID" id="25907233"/>
<evidence type="ECO:0000313" key="2">
    <source>
        <dbReference type="EMBL" id="KNC80921.1"/>
    </source>
</evidence>
<protein>
    <submittedName>
        <fullName evidence="2">Uncharacterized protein</fullName>
    </submittedName>
</protein>
<evidence type="ECO:0000256" key="1">
    <source>
        <dbReference type="SAM" id="MobiDB-lite"/>
    </source>
</evidence>
<dbReference type="InterPro" id="IPR016159">
    <property type="entry name" value="Cullin_repeat-like_dom_sf"/>
</dbReference>
<keyword evidence="3" id="KW-1185">Reference proteome</keyword>
<dbReference type="AlphaFoldDB" id="A0A0L0FWH6"/>
<organism evidence="2 3">
    <name type="scientific">Sphaeroforma arctica JP610</name>
    <dbReference type="NCBI Taxonomy" id="667725"/>
    <lineage>
        <taxon>Eukaryota</taxon>
        <taxon>Ichthyosporea</taxon>
        <taxon>Ichthyophonida</taxon>
        <taxon>Sphaeroforma</taxon>
    </lineage>
</organism>
<proteinExistence type="predicted"/>
<gene>
    <name evidence="2" type="ORF">SARC_06729</name>
</gene>
<dbReference type="RefSeq" id="XP_014154823.1">
    <property type="nucleotide sequence ID" value="XM_014299348.1"/>
</dbReference>
<dbReference type="EMBL" id="KQ242089">
    <property type="protein sequence ID" value="KNC80921.1"/>
    <property type="molecule type" value="Genomic_DNA"/>
</dbReference>
<dbReference type="Proteomes" id="UP000054560">
    <property type="component" value="Unassembled WGS sequence"/>
</dbReference>
<dbReference type="SUPFAM" id="SSF74788">
    <property type="entry name" value="Cullin repeat-like"/>
    <property type="match status" value="1"/>
</dbReference>
<sequence>SPSKSASSESVEVGSGSSSVLGSKLWLGRKSSRMMGNSEEKSISSGRNKMLDSGRKLKTMGRLDTCDNTDLRDQLDDVIKCVVSLEQRYDATCILENLHRTLVKGMIVLRQQLVDLHGIEFMTELKAIWSWFCSRTIKDISSIFCTSQSLLVPYIRPLCLSEFRDHIMVHRHVRTTLMEQIREGHERPLPQEISQMLHVLSSRCYSDPLDLVSRKIIKKLLYSMVQNTDNDCSQFVARLQKYLQS</sequence>
<accession>A0A0L0FWH6</accession>
<feature type="non-terminal residue" evidence="2">
    <location>
        <position position="1"/>
    </location>
</feature>
<evidence type="ECO:0000313" key="3">
    <source>
        <dbReference type="Proteomes" id="UP000054560"/>
    </source>
</evidence>
<reference evidence="2 3" key="1">
    <citation type="submission" date="2011-02" db="EMBL/GenBank/DDBJ databases">
        <title>The Genome Sequence of Sphaeroforma arctica JP610.</title>
        <authorList>
            <consortium name="The Broad Institute Genome Sequencing Platform"/>
            <person name="Russ C."/>
            <person name="Cuomo C."/>
            <person name="Young S.K."/>
            <person name="Zeng Q."/>
            <person name="Gargeya S."/>
            <person name="Alvarado L."/>
            <person name="Berlin A."/>
            <person name="Chapman S.B."/>
            <person name="Chen Z."/>
            <person name="Freedman E."/>
            <person name="Gellesch M."/>
            <person name="Goldberg J."/>
            <person name="Griggs A."/>
            <person name="Gujja S."/>
            <person name="Heilman E."/>
            <person name="Heiman D."/>
            <person name="Howarth C."/>
            <person name="Mehta T."/>
            <person name="Neiman D."/>
            <person name="Pearson M."/>
            <person name="Roberts A."/>
            <person name="Saif S."/>
            <person name="Shea T."/>
            <person name="Shenoy N."/>
            <person name="Sisk P."/>
            <person name="Stolte C."/>
            <person name="Sykes S."/>
            <person name="White J."/>
            <person name="Yandava C."/>
            <person name="Burger G."/>
            <person name="Gray M.W."/>
            <person name="Holland P.W.H."/>
            <person name="King N."/>
            <person name="Lang F.B.F."/>
            <person name="Roger A.J."/>
            <person name="Ruiz-Trillo I."/>
            <person name="Haas B."/>
            <person name="Nusbaum C."/>
            <person name="Birren B."/>
        </authorList>
    </citation>
    <scope>NUCLEOTIDE SEQUENCE [LARGE SCALE GENOMIC DNA]</scope>
    <source>
        <strain evidence="2 3">JP610</strain>
    </source>
</reference>
<feature type="region of interest" description="Disordered" evidence="1">
    <location>
        <begin position="1"/>
        <end position="21"/>
    </location>
</feature>
<dbReference type="OrthoDB" id="2290221at2759"/>